<dbReference type="Proteomes" id="UP001140510">
    <property type="component" value="Unassembled WGS sequence"/>
</dbReference>
<dbReference type="EMBL" id="JAPEVA010000022">
    <property type="protein sequence ID" value="KAJ4407225.1"/>
    <property type="molecule type" value="Genomic_DNA"/>
</dbReference>
<evidence type="ECO:0000313" key="2">
    <source>
        <dbReference type="EMBL" id="KAJ4407225.1"/>
    </source>
</evidence>
<proteinExistence type="predicted"/>
<reference evidence="2" key="1">
    <citation type="submission" date="2022-10" db="EMBL/GenBank/DDBJ databases">
        <title>Tapping the CABI collections for fungal endophytes: first genome assemblies for Collariella, Neodidymelliopsis, Ascochyta clinopodiicola, Didymella pomorum, Didymosphaeria variabile, Neocosmospora piperis and Neocucurbitaria cava.</title>
        <authorList>
            <person name="Hill R."/>
        </authorList>
    </citation>
    <scope>NUCLEOTIDE SEQUENCE</scope>
    <source>
        <strain evidence="2">IMI 355091</strain>
    </source>
</reference>
<dbReference type="OrthoDB" id="10475254at2759"/>
<sequence length="219" mass="25003">MASNVSITNKTRNEKEAERIEELTRLHFRRHAQYLATSPLQPFDDLRGIDPTFQEHFQERLAHSESARYPKSPPISTSPMPLMPHTSKLENSPCGNVEYEIGTPGYVQFSKVQNLAAEDCPLDAIPELLDPFIGILPDDSRRDCVNLDGGELQLHPLDIIVIRPAHKENARVPKSCVLLGGLQYENYEAGNSDMDQWLVQWLRNRNLKSDIHLTDWYKT</sequence>
<organism evidence="2 3">
    <name type="scientific">Didymella pomorum</name>
    <dbReference type="NCBI Taxonomy" id="749634"/>
    <lineage>
        <taxon>Eukaryota</taxon>
        <taxon>Fungi</taxon>
        <taxon>Dikarya</taxon>
        <taxon>Ascomycota</taxon>
        <taxon>Pezizomycotina</taxon>
        <taxon>Dothideomycetes</taxon>
        <taxon>Pleosporomycetidae</taxon>
        <taxon>Pleosporales</taxon>
        <taxon>Pleosporineae</taxon>
        <taxon>Didymellaceae</taxon>
        <taxon>Didymella</taxon>
    </lineage>
</organism>
<evidence type="ECO:0000256" key="1">
    <source>
        <dbReference type="SAM" id="MobiDB-lite"/>
    </source>
</evidence>
<comment type="caution">
    <text evidence="2">The sequence shown here is derived from an EMBL/GenBank/DDBJ whole genome shotgun (WGS) entry which is preliminary data.</text>
</comment>
<name>A0A9W9D9S6_9PLEO</name>
<evidence type="ECO:0000313" key="3">
    <source>
        <dbReference type="Proteomes" id="UP001140510"/>
    </source>
</evidence>
<protein>
    <submittedName>
        <fullName evidence="2">Uncharacterized protein</fullName>
    </submittedName>
</protein>
<dbReference type="AlphaFoldDB" id="A0A9W9D9S6"/>
<accession>A0A9W9D9S6</accession>
<feature type="region of interest" description="Disordered" evidence="1">
    <location>
        <begin position="61"/>
        <end position="81"/>
    </location>
</feature>
<gene>
    <name evidence="2" type="ORF">N0V91_004108</name>
</gene>
<keyword evidence="3" id="KW-1185">Reference proteome</keyword>